<dbReference type="EMBL" id="JBBMFA010000041">
    <property type="protein sequence ID" value="MEQ2519183.1"/>
    <property type="molecule type" value="Genomic_DNA"/>
</dbReference>
<evidence type="ECO:0000313" key="8">
    <source>
        <dbReference type="Proteomes" id="UP001477672"/>
    </source>
</evidence>
<feature type="transmembrane region" description="Helical" evidence="5">
    <location>
        <begin position="282"/>
        <end position="305"/>
    </location>
</feature>
<proteinExistence type="predicted"/>
<gene>
    <name evidence="7" type="ORF">WMO24_01835</name>
</gene>
<feature type="domain" description="HAMP" evidence="6">
    <location>
        <begin position="306"/>
        <end position="355"/>
    </location>
</feature>
<keyword evidence="3 7" id="KW-0808">Transferase</keyword>
<dbReference type="Proteomes" id="UP001477672">
    <property type="component" value="Unassembled WGS sequence"/>
</dbReference>
<comment type="caution">
    <text evidence="7">The sequence shown here is derived from an EMBL/GenBank/DDBJ whole genome shotgun (WGS) entry which is preliminary data.</text>
</comment>
<dbReference type="InterPro" id="IPR010559">
    <property type="entry name" value="Sig_transdc_His_kin_internal"/>
</dbReference>
<dbReference type="Gene3D" id="3.30.565.10">
    <property type="entry name" value="Histidine kinase-like ATPase, C-terminal domain"/>
    <property type="match status" value="1"/>
</dbReference>
<evidence type="ECO:0000256" key="1">
    <source>
        <dbReference type="ARBA" id="ARBA00004370"/>
    </source>
</evidence>
<keyword evidence="8" id="KW-1185">Reference proteome</keyword>
<accession>A0ABV1GBH6</accession>
<dbReference type="PANTHER" id="PTHR34220">
    <property type="entry name" value="SENSOR HISTIDINE KINASE YPDA"/>
    <property type="match status" value="1"/>
</dbReference>
<dbReference type="SMART" id="SM00387">
    <property type="entry name" value="HATPase_c"/>
    <property type="match status" value="1"/>
</dbReference>
<dbReference type="InterPro" id="IPR003660">
    <property type="entry name" value="HAMP_dom"/>
</dbReference>
<organism evidence="7 8">
    <name type="scientific">Ruthenibacterium intestinale</name>
    <dbReference type="NCBI Taxonomy" id="3133163"/>
    <lineage>
        <taxon>Bacteria</taxon>
        <taxon>Bacillati</taxon>
        <taxon>Bacillota</taxon>
        <taxon>Clostridia</taxon>
        <taxon>Eubacteriales</taxon>
        <taxon>Oscillospiraceae</taxon>
        <taxon>Ruthenibacterium</taxon>
    </lineage>
</organism>
<dbReference type="Pfam" id="PF00672">
    <property type="entry name" value="HAMP"/>
    <property type="match status" value="1"/>
</dbReference>
<dbReference type="SUPFAM" id="SSF55874">
    <property type="entry name" value="ATPase domain of HSP90 chaperone/DNA topoisomerase II/histidine kinase"/>
    <property type="match status" value="1"/>
</dbReference>
<keyword evidence="2" id="KW-0597">Phosphoprotein</keyword>
<dbReference type="PROSITE" id="PS50885">
    <property type="entry name" value="HAMP"/>
    <property type="match status" value="1"/>
</dbReference>
<dbReference type="InterPro" id="IPR050640">
    <property type="entry name" value="Bact_2-comp_sensor_kinase"/>
</dbReference>
<reference evidence="7 8" key="1">
    <citation type="submission" date="2024-03" db="EMBL/GenBank/DDBJ databases">
        <title>Human intestinal bacterial collection.</title>
        <authorList>
            <person name="Pauvert C."/>
            <person name="Hitch T.C.A."/>
            <person name="Clavel T."/>
        </authorList>
    </citation>
    <scope>NUCLEOTIDE SEQUENCE [LARGE SCALE GENOMIC DNA]</scope>
    <source>
        <strain evidence="7 8">CLA-JM-H11</strain>
    </source>
</reference>
<dbReference type="Pfam" id="PF02518">
    <property type="entry name" value="HATPase_c"/>
    <property type="match status" value="1"/>
</dbReference>
<dbReference type="GO" id="GO:0004673">
    <property type="term" value="F:protein histidine kinase activity"/>
    <property type="evidence" value="ECO:0007669"/>
    <property type="project" value="UniProtKB-EC"/>
</dbReference>
<dbReference type="EC" id="2.7.13.3" evidence="7"/>
<evidence type="ECO:0000256" key="4">
    <source>
        <dbReference type="ARBA" id="ARBA00022777"/>
    </source>
</evidence>
<comment type="subcellular location">
    <subcellularLocation>
        <location evidence="1">Membrane</location>
    </subcellularLocation>
</comment>
<dbReference type="PROSITE" id="PS51257">
    <property type="entry name" value="PROKAR_LIPOPROTEIN"/>
    <property type="match status" value="1"/>
</dbReference>
<dbReference type="Pfam" id="PF06580">
    <property type="entry name" value="His_kinase"/>
    <property type="match status" value="1"/>
</dbReference>
<evidence type="ECO:0000256" key="3">
    <source>
        <dbReference type="ARBA" id="ARBA00022679"/>
    </source>
</evidence>
<dbReference type="InterPro" id="IPR003594">
    <property type="entry name" value="HATPase_dom"/>
</dbReference>
<evidence type="ECO:0000256" key="2">
    <source>
        <dbReference type="ARBA" id="ARBA00022553"/>
    </source>
</evidence>
<name>A0ABV1GBH6_9FIRM</name>
<feature type="transmembrane region" description="Helical" evidence="5">
    <location>
        <begin position="12"/>
        <end position="35"/>
    </location>
</feature>
<protein>
    <submittedName>
        <fullName evidence="7">Sensor histidine kinase</fullName>
        <ecNumber evidence="7">2.7.13.3</ecNumber>
    </submittedName>
</protein>
<dbReference type="CDD" id="cd06225">
    <property type="entry name" value="HAMP"/>
    <property type="match status" value="1"/>
</dbReference>
<dbReference type="RefSeq" id="WP_349214487.1">
    <property type="nucleotide sequence ID" value="NZ_JBBMFA010000041.1"/>
</dbReference>
<evidence type="ECO:0000313" key="7">
    <source>
        <dbReference type="EMBL" id="MEQ2519183.1"/>
    </source>
</evidence>
<evidence type="ECO:0000259" key="6">
    <source>
        <dbReference type="PROSITE" id="PS50885"/>
    </source>
</evidence>
<dbReference type="Gene3D" id="6.10.340.10">
    <property type="match status" value="1"/>
</dbReference>
<keyword evidence="5" id="KW-1133">Transmembrane helix</keyword>
<dbReference type="InterPro" id="IPR036890">
    <property type="entry name" value="HATPase_C_sf"/>
</dbReference>
<sequence length="582" mass="65207">MKKKASLRRTYYGAFFLLTVLPLLVAACVGLGYFYRMQLSDARETIELQQKSVSDTLRQEVQQASLQLSHFLLSPEGDALSLVQQLPQSAGERYEIQSALDDTFGYYRLTGRRLAALHLYLKDGTAYELYTALAVPRQNVEEMDWYRQALQQPERVVVGAAAPDTLIHATNRPGKVLLTAAISMGDEGGALEEACLYFETEAEALMQGYDTQNPATRMFLLLDGQVLAGDEAYRDAAVAFWNDPNGAYDGMDWCITTPVASTGLCVLTLVDNQRLLAGVYQAGALLLVVFAVIFALYLAFSILFLKRILDPLNSLYDGMKRLQAGDFSHRLAPDGHRELMECYNDTGVRMQTLTEENRRREEEKYQEELKALQSEINPHFLLNTINTIRFMADIAKFDSIRDMADNLMSILDCVLRNRSRRYTLADEVRLLDAYIQIMEVRYGNSFAVNKEFTPDSLSCRLPKLLLQPLVENAIFHGLDGREDGVIQLTGRVEEGVLHICVRDNGAGMTDQQARACLAGPKKETGHSIGLWNVQRRLKLQYGEQYGLAVESGLEQGTCVRVTLPAQMDEKEEGHAASDDCGR</sequence>
<keyword evidence="5" id="KW-0472">Membrane</keyword>
<evidence type="ECO:0000256" key="5">
    <source>
        <dbReference type="SAM" id="Phobius"/>
    </source>
</evidence>
<keyword evidence="5" id="KW-0812">Transmembrane</keyword>
<dbReference type="PANTHER" id="PTHR34220:SF7">
    <property type="entry name" value="SENSOR HISTIDINE KINASE YPDA"/>
    <property type="match status" value="1"/>
</dbReference>
<keyword evidence="4 7" id="KW-0418">Kinase</keyword>